<feature type="domain" description="BAH" evidence="1">
    <location>
        <begin position="25"/>
        <end position="138"/>
    </location>
</feature>
<dbReference type="Gene3D" id="2.30.30.490">
    <property type="match status" value="1"/>
</dbReference>
<dbReference type="EMBL" id="CAJZBQ010000064">
    <property type="protein sequence ID" value="CAG9336212.1"/>
    <property type="molecule type" value="Genomic_DNA"/>
</dbReference>
<dbReference type="SUPFAM" id="SSF57903">
    <property type="entry name" value="FYVE/PHD zinc finger"/>
    <property type="match status" value="1"/>
</dbReference>
<comment type="caution">
    <text evidence="2">The sequence shown here is derived from an EMBL/GenBank/DDBJ whole genome shotgun (WGS) entry which is preliminary data.</text>
</comment>
<name>A0AAU9KPZ1_9CILI</name>
<dbReference type="GO" id="GO:0003682">
    <property type="term" value="F:chromatin binding"/>
    <property type="evidence" value="ECO:0007669"/>
    <property type="project" value="InterPro"/>
</dbReference>
<sequence>MEFLKAKRLPDNGRVKRTFIKVDNEYYKSGDTISVRLEDNQSAYATIEKIWWNFDLCCGELLIRWFYRAIDLEIANYISFSEIELFDSDEKQIIEMEMIEEKILVLKYNDFVRTEDVEDVFFTRATFSPQLNKIVPSIDEWKRVCKCNKIFNPDEPYFTCPGCYSIYHNSCLGYSQDIDEVEIMCSKCRLIF</sequence>
<dbReference type="InterPro" id="IPR001025">
    <property type="entry name" value="BAH_dom"/>
</dbReference>
<dbReference type="PANTHER" id="PTHR46364">
    <property type="entry name" value="OS08G0421900 PROTEIN"/>
    <property type="match status" value="1"/>
</dbReference>
<protein>
    <recommendedName>
        <fullName evidence="1">BAH domain-containing protein</fullName>
    </recommendedName>
</protein>
<dbReference type="InterPro" id="IPR043151">
    <property type="entry name" value="BAH_sf"/>
</dbReference>
<evidence type="ECO:0000313" key="2">
    <source>
        <dbReference type="EMBL" id="CAG9336212.1"/>
    </source>
</evidence>
<dbReference type="InterPro" id="IPR011011">
    <property type="entry name" value="Znf_FYVE_PHD"/>
</dbReference>
<keyword evidence="3" id="KW-1185">Reference proteome</keyword>
<organism evidence="2 3">
    <name type="scientific">Blepharisma stoltei</name>
    <dbReference type="NCBI Taxonomy" id="1481888"/>
    <lineage>
        <taxon>Eukaryota</taxon>
        <taxon>Sar</taxon>
        <taxon>Alveolata</taxon>
        <taxon>Ciliophora</taxon>
        <taxon>Postciliodesmatophora</taxon>
        <taxon>Heterotrichea</taxon>
        <taxon>Heterotrichida</taxon>
        <taxon>Blepharismidae</taxon>
        <taxon>Blepharisma</taxon>
    </lineage>
</organism>
<evidence type="ECO:0000313" key="3">
    <source>
        <dbReference type="Proteomes" id="UP001162131"/>
    </source>
</evidence>
<reference evidence="2" key="1">
    <citation type="submission" date="2021-09" db="EMBL/GenBank/DDBJ databases">
        <authorList>
            <consortium name="AG Swart"/>
            <person name="Singh M."/>
            <person name="Singh A."/>
            <person name="Seah K."/>
            <person name="Emmerich C."/>
        </authorList>
    </citation>
    <scope>NUCLEOTIDE SEQUENCE</scope>
    <source>
        <strain evidence="2">ATCC30299</strain>
    </source>
</reference>
<dbReference type="AlphaFoldDB" id="A0AAU9KPZ1"/>
<dbReference type="PROSITE" id="PS51038">
    <property type="entry name" value="BAH"/>
    <property type="match status" value="1"/>
</dbReference>
<evidence type="ECO:0000259" key="1">
    <source>
        <dbReference type="PROSITE" id="PS51038"/>
    </source>
</evidence>
<gene>
    <name evidence="2" type="ORF">BSTOLATCC_MIC66093</name>
</gene>
<dbReference type="Proteomes" id="UP001162131">
    <property type="component" value="Unassembled WGS sequence"/>
</dbReference>
<accession>A0AAU9KPZ1</accession>
<proteinExistence type="predicted"/>